<dbReference type="OMA" id="PSCERRT"/>
<reference evidence="2" key="2">
    <citation type="submission" date="2025-08" db="UniProtKB">
        <authorList>
            <consortium name="Ensembl"/>
        </authorList>
    </citation>
    <scope>IDENTIFICATION</scope>
</reference>
<dbReference type="PANTHER" id="PTHR22529">
    <property type="entry name" value="EPITHELIAL-STROMAL INTERACTION PROTEIN 1"/>
    <property type="match status" value="1"/>
</dbReference>
<feature type="region of interest" description="Disordered" evidence="1">
    <location>
        <begin position="207"/>
        <end position="226"/>
    </location>
</feature>
<feature type="region of interest" description="Disordered" evidence="1">
    <location>
        <begin position="1"/>
        <end position="96"/>
    </location>
</feature>
<sequence length="226" mass="24996">MPAARVLKPKPVEASGKTLERSRPVQVRAVTGARAELQPPAVRKSRASSCPRCPPPRGRCERDTGAQRAALRPSCERRTRSSSTAPKTSTTCTSTWPRTNPDCRTAVKHAAVGPKCRETSAGPGQRDQRSVRIESKHTSHSHKAFTVIPPNPKKRREIQRKAEAELAALEELRLSRAMAYVSINPSTVGGCMSLEEVRSKQQQEMMQAKRKQKPMKTQLLEQTSVL</sequence>
<dbReference type="PANTHER" id="PTHR22529:SF2">
    <property type="match status" value="1"/>
</dbReference>
<evidence type="ECO:0000313" key="3">
    <source>
        <dbReference type="Proteomes" id="UP000472265"/>
    </source>
</evidence>
<dbReference type="Ensembl" id="ENSSAUT00010050165.1">
    <property type="protein sequence ID" value="ENSSAUP00010047736.1"/>
    <property type="gene ID" value="ENSSAUG00010019851.1"/>
</dbReference>
<feature type="compositionally biased region" description="Basic and acidic residues" evidence="1">
    <location>
        <begin position="126"/>
        <end position="137"/>
    </location>
</feature>
<reference evidence="2" key="1">
    <citation type="submission" date="2021-04" db="EMBL/GenBank/DDBJ databases">
        <authorList>
            <consortium name="Wellcome Sanger Institute Data Sharing"/>
        </authorList>
    </citation>
    <scope>NUCLEOTIDE SEQUENCE [LARGE SCALE GENOMIC DNA]</scope>
</reference>
<keyword evidence="3" id="KW-1185">Reference proteome</keyword>
<dbReference type="InParanoid" id="A0A671XBV7"/>
<evidence type="ECO:0000256" key="1">
    <source>
        <dbReference type="SAM" id="MobiDB-lite"/>
    </source>
</evidence>
<reference evidence="2" key="3">
    <citation type="submission" date="2025-09" db="UniProtKB">
        <authorList>
            <consortium name="Ensembl"/>
        </authorList>
    </citation>
    <scope>IDENTIFICATION</scope>
</reference>
<dbReference type="AlphaFoldDB" id="A0A671XBV7"/>
<dbReference type="Proteomes" id="UP000472265">
    <property type="component" value="Chromosome 19"/>
</dbReference>
<protein>
    <submittedName>
        <fullName evidence="2">Uncharacterized LOC115569958</fullName>
    </submittedName>
</protein>
<organism evidence="2 3">
    <name type="scientific">Sparus aurata</name>
    <name type="common">Gilthead sea bream</name>
    <dbReference type="NCBI Taxonomy" id="8175"/>
    <lineage>
        <taxon>Eukaryota</taxon>
        <taxon>Metazoa</taxon>
        <taxon>Chordata</taxon>
        <taxon>Craniata</taxon>
        <taxon>Vertebrata</taxon>
        <taxon>Euteleostomi</taxon>
        <taxon>Actinopterygii</taxon>
        <taxon>Neopterygii</taxon>
        <taxon>Teleostei</taxon>
        <taxon>Neoteleostei</taxon>
        <taxon>Acanthomorphata</taxon>
        <taxon>Eupercaria</taxon>
        <taxon>Spariformes</taxon>
        <taxon>Sparidae</taxon>
        <taxon>Sparus</taxon>
    </lineage>
</organism>
<name>A0A671XBV7_SPAAU</name>
<evidence type="ECO:0000313" key="2">
    <source>
        <dbReference type="Ensembl" id="ENSSAUP00010047736.1"/>
    </source>
</evidence>
<feature type="region of interest" description="Disordered" evidence="1">
    <location>
        <begin position="115"/>
        <end position="149"/>
    </location>
</feature>
<dbReference type="FunCoup" id="A0A671XBV7">
    <property type="interactions" value="8"/>
</dbReference>
<gene>
    <name evidence="2" type="primary">zgc:194621</name>
</gene>
<dbReference type="InterPro" id="IPR026185">
    <property type="entry name" value="EPSTI1"/>
</dbReference>
<dbReference type="GeneTree" id="ENSGT00940000177048"/>
<proteinExistence type="predicted"/>
<accession>A0A671XBV7</accession>
<dbReference type="OrthoDB" id="10053624at2759"/>
<feature type="compositionally biased region" description="Low complexity" evidence="1">
    <location>
        <begin position="81"/>
        <end position="96"/>
    </location>
</feature>